<organism evidence="2 3">
    <name type="scientific">Fuerstiella marisgermanici</name>
    <dbReference type="NCBI Taxonomy" id="1891926"/>
    <lineage>
        <taxon>Bacteria</taxon>
        <taxon>Pseudomonadati</taxon>
        <taxon>Planctomycetota</taxon>
        <taxon>Planctomycetia</taxon>
        <taxon>Planctomycetales</taxon>
        <taxon>Planctomycetaceae</taxon>
        <taxon>Fuerstiella</taxon>
    </lineage>
</organism>
<protein>
    <submittedName>
        <fullName evidence="2">Uncharacterized protein</fullName>
    </submittedName>
</protein>
<keyword evidence="1" id="KW-0472">Membrane</keyword>
<reference evidence="2 3" key="1">
    <citation type="journal article" date="2016" name="Front. Microbiol.">
        <title>Fuerstia marisgermanicae gen. nov., sp. nov., an Unusual Member of the Phylum Planctomycetes from the German Wadden Sea.</title>
        <authorList>
            <person name="Kohn T."/>
            <person name="Heuer A."/>
            <person name="Jogler M."/>
            <person name="Vollmers J."/>
            <person name="Boedeker C."/>
            <person name="Bunk B."/>
            <person name="Rast P."/>
            <person name="Borchert D."/>
            <person name="Glockner I."/>
            <person name="Freese H.M."/>
            <person name="Klenk H.P."/>
            <person name="Overmann J."/>
            <person name="Kaster A.K."/>
            <person name="Rohde M."/>
            <person name="Wiegand S."/>
            <person name="Jogler C."/>
        </authorList>
    </citation>
    <scope>NUCLEOTIDE SEQUENCE [LARGE SCALE GENOMIC DNA]</scope>
    <source>
        <strain evidence="2 3">NH11</strain>
    </source>
</reference>
<dbReference type="EMBL" id="CP017641">
    <property type="protein sequence ID" value="APZ92650.1"/>
    <property type="molecule type" value="Genomic_DNA"/>
</dbReference>
<keyword evidence="1" id="KW-1133">Transmembrane helix</keyword>
<feature type="transmembrane region" description="Helical" evidence="1">
    <location>
        <begin position="422"/>
        <end position="440"/>
    </location>
</feature>
<keyword evidence="1" id="KW-0812">Transmembrane</keyword>
<dbReference type="AlphaFoldDB" id="A0A1P8WF38"/>
<gene>
    <name evidence="2" type="ORF">Fuma_02261</name>
</gene>
<accession>A0A1P8WF38</accession>
<sequence>MLQNLRSLYASARTSPLPVLCRGLAFAAIVGVMTALTAVPQAQAAHPLSLMEAQVYVTRSSARLRVKLFAEDLFLFHDLEPDQQDVLSPEQLREGLKLHRQFLLDKITLRDAKGELYKGSVTDMQPFEMPAEGISVEELMLHTATYELEYPFTEPPEFLTIQQDVSDEAFIFPSEMKLTLHQAGTDLVFTESLKPGAAETIRFDWSGDVLSDEASDAEWQAWFEKQREATLGITSYSSVYSFIYIEPAEVRHEVLIPLANLRTVLPMEHEDPAFVDVDEQDGVRELIRNWLKDENPTSINGTSIAPEFTRIDFYGLDLKDFARQAEERRVSLANGRIGIIMTYRSENEAVRDVKLSWDSFNSAIRKIQSVVVAYPDQMQRFEFSRFNKSEDNVFAWSADPANLPQPTSTVPAVVPPMPTMDVPVASLMLVALAIACLLFARRHKGRIAVALLVLAAVMFPFANVAMEHPFKERPKVADDKAYDVFETLHAGAYRALDFGTEDRIYEVLGNSVDGDLLEKTYLQLREGLQMREQGGAVARVQSVEYDDGERIDQDEATPWPGFAVRSRWTVSGTVEHWGHIHERQNQFSAVFNVEPRDGLWKITDMQIEDQQSLATNTRLRKF</sequence>
<name>A0A1P8WF38_9PLAN</name>
<evidence type="ECO:0000313" key="2">
    <source>
        <dbReference type="EMBL" id="APZ92650.1"/>
    </source>
</evidence>
<evidence type="ECO:0000256" key="1">
    <source>
        <dbReference type="SAM" id="Phobius"/>
    </source>
</evidence>
<feature type="transmembrane region" description="Helical" evidence="1">
    <location>
        <begin position="447"/>
        <end position="466"/>
    </location>
</feature>
<dbReference type="STRING" id="1891926.Fuma_02261"/>
<dbReference type="Proteomes" id="UP000187735">
    <property type="component" value="Chromosome"/>
</dbReference>
<evidence type="ECO:0000313" key="3">
    <source>
        <dbReference type="Proteomes" id="UP000187735"/>
    </source>
</evidence>
<proteinExistence type="predicted"/>
<keyword evidence="3" id="KW-1185">Reference proteome</keyword>
<dbReference type="KEGG" id="fmr:Fuma_02261"/>